<dbReference type="Proteomes" id="UP001597042">
    <property type="component" value="Unassembled WGS sequence"/>
</dbReference>
<feature type="domain" description="Enoyl reductase (ER)" evidence="1">
    <location>
        <begin position="21"/>
        <end position="332"/>
    </location>
</feature>
<gene>
    <name evidence="2" type="ORF">ACFQZV_04525</name>
</gene>
<dbReference type="InterPro" id="IPR011032">
    <property type="entry name" value="GroES-like_sf"/>
</dbReference>
<organism evidence="2 3">
    <name type="scientific">Microbacterium koreense</name>
    <dbReference type="NCBI Taxonomy" id="323761"/>
    <lineage>
        <taxon>Bacteria</taxon>
        <taxon>Bacillati</taxon>
        <taxon>Actinomycetota</taxon>
        <taxon>Actinomycetes</taxon>
        <taxon>Micrococcales</taxon>
        <taxon>Microbacteriaceae</taxon>
        <taxon>Microbacterium</taxon>
    </lineage>
</organism>
<dbReference type="Gene3D" id="3.90.180.10">
    <property type="entry name" value="Medium-chain alcohol dehydrogenases, catalytic domain"/>
    <property type="match status" value="1"/>
</dbReference>
<dbReference type="Pfam" id="PF13602">
    <property type="entry name" value="ADH_zinc_N_2"/>
    <property type="match status" value="1"/>
</dbReference>
<dbReference type="InterPro" id="IPR020843">
    <property type="entry name" value="ER"/>
</dbReference>
<dbReference type="SMART" id="SM00829">
    <property type="entry name" value="PKS_ER"/>
    <property type="match status" value="1"/>
</dbReference>
<dbReference type="PANTHER" id="PTHR44013">
    <property type="entry name" value="ZINC-TYPE ALCOHOL DEHYDROGENASE-LIKE PROTEIN C16A3.02C"/>
    <property type="match status" value="1"/>
</dbReference>
<dbReference type="Gene3D" id="3.40.50.720">
    <property type="entry name" value="NAD(P)-binding Rossmann-like Domain"/>
    <property type="match status" value="1"/>
</dbReference>
<evidence type="ECO:0000313" key="2">
    <source>
        <dbReference type="EMBL" id="MFD0780564.1"/>
    </source>
</evidence>
<accession>A0ABW2ZPL9</accession>
<dbReference type="PANTHER" id="PTHR44013:SF1">
    <property type="entry name" value="ZINC-TYPE ALCOHOL DEHYDROGENASE-LIKE PROTEIN C16A3.02C"/>
    <property type="match status" value="1"/>
</dbReference>
<dbReference type="SUPFAM" id="SSF51735">
    <property type="entry name" value="NAD(P)-binding Rossmann-fold domains"/>
    <property type="match status" value="1"/>
</dbReference>
<dbReference type="InterPro" id="IPR052733">
    <property type="entry name" value="Chloroplast_QOR"/>
</dbReference>
<name>A0ABW2ZPL9_9MICO</name>
<evidence type="ECO:0000313" key="3">
    <source>
        <dbReference type="Proteomes" id="UP001597042"/>
    </source>
</evidence>
<dbReference type="RefSeq" id="WP_378750442.1">
    <property type="nucleotide sequence ID" value="NZ_JBHSSV010000003.1"/>
</dbReference>
<reference evidence="3" key="1">
    <citation type="journal article" date="2019" name="Int. J. Syst. Evol. Microbiol.">
        <title>The Global Catalogue of Microorganisms (GCM) 10K type strain sequencing project: providing services to taxonomists for standard genome sequencing and annotation.</title>
        <authorList>
            <consortium name="The Broad Institute Genomics Platform"/>
            <consortium name="The Broad Institute Genome Sequencing Center for Infectious Disease"/>
            <person name="Wu L."/>
            <person name="Ma J."/>
        </authorList>
    </citation>
    <scope>NUCLEOTIDE SEQUENCE [LARGE SCALE GENOMIC DNA]</scope>
    <source>
        <strain evidence="3">CCUG 50754</strain>
    </source>
</reference>
<dbReference type="InterPro" id="IPR036291">
    <property type="entry name" value="NAD(P)-bd_dom_sf"/>
</dbReference>
<dbReference type="EMBL" id="JBHTIM010000001">
    <property type="protein sequence ID" value="MFD0780564.1"/>
    <property type="molecule type" value="Genomic_DNA"/>
</dbReference>
<keyword evidence="3" id="KW-1185">Reference proteome</keyword>
<sequence length="338" mass="34968">MTTEEAPDTHTMRAIAQDCYGSSEVLATTTRAVPTPAPGQVLVRVRAAGVDRGVWHLMTGRPYLIRVLGFGFRRPKRPVAGSDVAGTVVAVGSDVTRFAVGDEVFGVTNGSFAEYVVASENTLAPAPRAMDAAESAVLAVSGLTAQHAVEDVADVRPGQRVLVLGASGGVGSYAVQLAVAHGAVVTGVASGAKADHVRDMGAAHVVDYRTTDITASGDLFDVIIDTGGNTPLRRLRRILAPEGTLVIVGGEHGGALTGGMGRQIAASLLSRFTAQTLAFFIAPAKTEPLERLAARVDAGAVRAPLTRRYPLTDAPRAIDDLTAGRITGKAAVVIDESD</sequence>
<dbReference type="InterPro" id="IPR013154">
    <property type="entry name" value="ADH-like_N"/>
</dbReference>
<dbReference type="CDD" id="cd08267">
    <property type="entry name" value="MDR1"/>
    <property type="match status" value="1"/>
</dbReference>
<comment type="caution">
    <text evidence="2">The sequence shown here is derived from an EMBL/GenBank/DDBJ whole genome shotgun (WGS) entry which is preliminary data.</text>
</comment>
<dbReference type="Pfam" id="PF08240">
    <property type="entry name" value="ADH_N"/>
    <property type="match status" value="1"/>
</dbReference>
<dbReference type="SUPFAM" id="SSF50129">
    <property type="entry name" value="GroES-like"/>
    <property type="match status" value="1"/>
</dbReference>
<evidence type="ECO:0000259" key="1">
    <source>
        <dbReference type="SMART" id="SM00829"/>
    </source>
</evidence>
<protein>
    <submittedName>
        <fullName evidence="2">NAD(P)-dependent alcohol dehydrogenase</fullName>
    </submittedName>
</protein>
<proteinExistence type="predicted"/>